<evidence type="ECO:0000313" key="4">
    <source>
        <dbReference type="EMBL" id="KAF2148089.1"/>
    </source>
</evidence>
<sequence length="1209" mass="137057">MSGETRAVGEDGAPDRPIRCMALDCRDLFMDWERQPEVARDSEDARFIAEYYDRFEAWAGYLGVFGSHVSSLDYRLRRHASVQDLVMRSLDILRNGLFVASIRRPTFSQPDFVDDDDVWYPWSSPRELLTTIQDAVEELDELGLWIRSSSRSSGTARARAFAETHGLDLDGFEYRANSAVEMLYPNSARSLRQQLAASMADRYARVQYEECRVKRKEIPASTTLAPVNDVSFTRLLENQPPDVLPQVTPVNQPERTRLVQFELPEITASSLVTDPRDRRVGPASEPGSQNPPTESVHGLVQAHPPLPVFEDNRDYATCEWCFRILDKSMFENCTRWSKGGKNHYRQDLQPYICLSESCAQTFGSLRKWSQHMAMSHSSDWPWMIHNSTVWICKAGHEYDTQYIFSTKAEIRNHAMLHHLTFDAEKVEIVLRDSEEDTSSARVCPLCTYLVPEAQESKGYMARHVAAHLEGLMLLTLRLMSAMPGTFGSEEDERSVFSDHSERDACASDGTLLSDHGSDLQFDDPLPNSSVSPARSAIGDNWNDMDIPAPANLDVNDTRAIDEMLRVQTMRTGLAPDPAGRGTNTGDWFVPFPRNPDFVGREAIIDELEQMVFTPKQSSQVAIFGLGGVGMTQVALELVYRNRLREPQRSVFWVPALSLDMFRHACEEITKMRAPEFTGDRDPIKTLRDYLSSGRVGKWLLVIDGIDLPSAVFGSAYDTAYKGISHYFPSHHQGKTLFTTRNSQLATSLAGSHAIELQTMSATEAESLLERSLLHPLPQRLRERPDASDKDKGELLERLELHPLAIRQAAAFINTNREPIADYMMRINLIGPTSAATQELPDVTRYMGSKNGMVSTWQPIFEHLRVACPTAGNLLFLFSQIQPEAIPGGLIFNFRRESDTEDDTTLAVGLLQSYGFLSQRLADATFKLHKLVYHATRYWIMEDGKRRMSFRRQAISYMNTFMATGAEESRPWPKYLPHVTSLLNGEHDVSEIFEEKYALCLQVGRYLFAQGRKDDGIYWVSRAWEWQSIYLDPANLTLLSTQEEVRQAYESVGRLSDAVRLWPSESSKLPSRDHGGPACTAWFRDLGELTFILRRRSNEQLIKFAIFDTGLIEKYEKPNLSPAGYHDFVDPTRASFTDSTGHGSNMFKTLRRIYSRAQFFVGRVSETNNPGPDTADLIVKVESIWSVYDNSLLTYMFRPSNTQSMYGMSI</sequence>
<proteinExistence type="predicted"/>
<dbReference type="EMBL" id="ML996094">
    <property type="protein sequence ID" value="KAF2148089.1"/>
    <property type="molecule type" value="Genomic_DNA"/>
</dbReference>
<comment type="caution">
    <text evidence="4">The sequence shown here is derived from an EMBL/GenBank/DDBJ whole genome shotgun (WGS) entry which is preliminary data.</text>
</comment>
<feature type="region of interest" description="Disordered" evidence="2">
    <location>
        <begin position="272"/>
        <end position="297"/>
    </location>
</feature>
<keyword evidence="1" id="KW-0862">Zinc</keyword>
<dbReference type="InterPro" id="IPR013087">
    <property type="entry name" value="Znf_C2H2_type"/>
</dbReference>
<feature type="region of interest" description="Disordered" evidence="2">
    <location>
        <begin position="516"/>
        <end position="542"/>
    </location>
</feature>
<dbReference type="PANTHER" id="PTHR35391:SF5">
    <property type="entry name" value="DUF6590 DOMAIN-CONTAINING PROTEIN"/>
    <property type="match status" value="1"/>
</dbReference>
<dbReference type="PROSITE" id="PS50157">
    <property type="entry name" value="ZINC_FINGER_C2H2_2"/>
    <property type="match status" value="1"/>
</dbReference>
<evidence type="ECO:0000259" key="3">
    <source>
        <dbReference type="PROSITE" id="PS50157"/>
    </source>
</evidence>
<dbReference type="OrthoDB" id="1658288at2759"/>
<dbReference type="AlphaFoldDB" id="A0A9P4ISX5"/>
<keyword evidence="1" id="KW-0479">Metal-binding</keyword>
<dbReference type="PROSITE" id="PS00028">
    <property type="entry name" value="ZINC_FINGER_C2H2_1"/>
    <property type="match status" value="1"/>
</dbReference>
<dbReference type="PANTHER" id="PTHR35391">
    <property type="entry name" value="C2H2-TYPE DOMAIN-CONTAINING PROTEIN-RELATED"/>
    <property type="match status" value="1"/>
</dbReference>
<dbReference type="InterPro" id="IPR027417">
    <property type="entry name" value="P-loop_NTPase"/>
</dbReference>
<feature type="domain" description="C2H2-type" evidence="3">
    <location>
        <begin position="351"/>
        <end position="381"/>
    </location>
</feature>
<organism evidence="4 5">
    <name type="scientific">Myriangium duriaei CBS 260.36</name>
    <dbReference type="NCBI Taxonomy" id="1168546"/>
    <lineage>
        <taxon>Eukaryota</taxon>
        <taxon>Fungi</taxon>
        <taxon>Dikarya</taxon>
        <taxon>Ascomycota</taxon>
        <taxon>Pezizomycotina</taxon>
        <taxon>Dothideomycetes</taxon>
        <taxon>Dothideomycetidae</taxon>
        <taxon>Myriangiales</taxon>
        <taxon>Myriangiaceae</taxon>
        <taxon>Myriangium</taxon>
    </lineage>
</organism>
<evidence type="ECO:0000256" key="1">
    <source>
        <dbReference type="PROSITE-ProRule" id="PRU00042"/>
    </source>
</evidence>
<reference evidence="4" key="1">
    <citation type="journal article" date="2020" name="Stud. Mycol.">
        <title>101 Dothideomycetes genomes: a test case for predicting lifestyles and emergence of pathogens.</title>
        <authorList>
            <person name="Haridas S."/>
            <person name="Albert R."/>
            <person name="Binder M."/>
            <person name="Bloem J."/>
            <person name="Labutti K."/>
            <person name="Salamov A."/>
            <person name="Andreopoulos B."/>
            <person name="Baker S."/>
            <person name="Barry K."/>
            <person name="Bills G."/>
            <person name="Bluhm B."/>
            <person name="Cannon C."/>
            <person name="Castanera R."/>
            <person name="Culley D."/>
            <person name="Daum C."/>
            <person name="Ezra D."/>
            <person name="Gonzalez J."/>
            <person name="Henrissat B."/>
            <person name="Kuo A."/>
            <person name="Liang C."/>
            <person name="Lipzen A."/>
            <person name="Lutzoni F."/>
            <person name="Magnuson J."/>
            <person name="Mondo S."/>
            <person name="Nolan M."/>
            <person name="Ohm R."/>
            <person name="Pangilinan J."/>
            <person name="Park H.-J."/>
            <person name="Ramirez L."/>
            <person name="Alfaro M."/>
            <person name="Sun H."/>
            <person name="Tritt A."/>
            <person name="Yoshinaga Y."/>
            <person name="Zwiers L.-H."/>
            <person name="Turgeon B."/>
            <person name="Goodwin S."/>
            <person name="Spatafora J."/>
            <person name="Crous P."/>
            <person name="Grigoriev I."/>
        </authorList>
    </citation>
    <scope>NUCLEOTIDE SEQUENCE</scope>
    <source>
        <strain evidence="4">CBS 260.36</strain>
    </source>
</reference>
<protein>
    <recommendedName>
        <fullName evidence="3">C2H2-type domain-containing protein</fullName>
    </recommendedName>
</protein>
<keyword evidence="5" id="KW-1185">Reference proteome</keyword>
<dbReference type="SUPFAM" id="SSF52540">
    <property type="entry name" value="P-loop containing nucleoside triphosphate hydrolases"/>
    <property type="match status" value="1"/>
</dbReference>
<gene>
    <name evidence="4" type="ORF">K461DRAFT_68483</name>
</gene>
<dbReference type="Proteomes" id="UP000799439">
    <property type="component" value="Unassembled WGS sequence"/>
</dbReference>
<dbReference type="GO" id="GO:0008270">
    <property type="term" value="F:zinc ion binding"/>
    <property type="evidence" value="ECO:0007669"/>
    <property type="project" value="UniProtKB-KW"/>
</dbReference>
<accession>A0A9P4ISX5</accession>
<name>A0A9P4ISX5_9PEZI</name>
<evidence type="ECO:0000313" key="5">
    <source>
        <dbReference type="Proteomes" id="UP000799439"/>
    </source>
</evidence>
<evidence type="ECO:0000256" key="2">
    <source>
        <dbReference type="SAM" id="MobiDB-lite"/>
    </source>
</evidence>
<dbReference type="Gene3D" id="3.40.50.300">
    <property type="entry name" value="P-loop containing nucleotide triphosphate hydrolases"/>
    <property type="match status" value="1"/>
</dbReference>
<keyword evidence="1" id="KW-0863">Zinc-finger</keyword>